<keyword evidence="2" id="KW-1185">Reference proteome</keyword>
<dbReference type="AlphaFoldDB" id="A0A812UUG4"/>
<dbReference type="OrthoDB" id="441362at2759"/>
<comment type="caution">
    <text evidence="1">The sequence shown here is derived from an EMBL/GenBank/DDBJ whole genome shotgun (WGS) entry which is preliminary data.</text>
</comment>
<protein>
    <submittedName>
        <fullName evidence="1">Uncharacterized protein</fullName>
    </submittedName>
</protein>
<dbReference type="Proteomes" id="UP000604046">
    <property type="component" value="Unassembled WGS sequence"/>
</dbReference>
<organism evidence="1 2">
    <name type="scientific">Symbiodinium natans</name>
    <dbReference type="NCBI Taxonomy" id="878477"/>
    <lineage>
        <taxon>Eukaryota</taxon>
        <taxon>Sar</taxon>
        <taxon>Alveolata</taxon>
        <taxon>Dinophyceae</taxon>
        <taxon>Suessiales</taxon>
        <taxon>Symbiodiniaceae</taxon>
        <taxon>Symbiodinium</taxon>
    </lineage>
</organism>
<sequence>MTFCVGSFKEAVVHEARKVVVQEEAEDDAQSDDQNQGATTIGENRFLYFELDDLLTENTTDFNLDLCKVQVSRLLAKVRVGERVEAAKDMEQWMGVLETSHTESEMMLKETEAATEASQHGLEERRQDIATLVGQNSIKTSALLKSFMQKVSQYRLETLDMLRARYAKSAYDEFWDGLLDARRADSVQKAGNRSGWQWQTFDYANDGRPNPALGEREETELAETGASRNGNAQLQDKLHLQLCNAWWCATCSCRAGALLCCLHANFLSGWTIPELCRRDVASCVWMKHHRVRPALDAVCAFGYNVGPR</sequence>
<proteinExistence type="predicted"/>
<dbReference type="EMBL" id="CAJNDS010002771">
    <property type="protein sequence ID" value="CAE7591381.1"/>
    <property type="molecule type" value="Genomic_DNA"/>
</dbReference>
<evidence type="ECO:0000313" key="2">
    <source>
        <dbReference type="Proteomes" id="UP000604046"/>
    </source>
</evidence>
<name>A0A812UUG4_9DINO</name>
<evidence type="ECO:0000313" key="1">
    <source>
        <dbReference type="EMBL" id="CAE7591381.1"/>
    </source>
</evidence>
<reference evidence="1" key="1">
    <citation type="submission" date="2021-02" db="EMBL/GenBank/DDBJ databases">
        <authorList>
            <person name="Dougan E. K."/>
            <person name="Rhodes N."/>
            <person name="Thang M."/>
            <person name="Chan C."/>
        </authorList>
    </citation>
    <scope>NUCLEOTIDE SEQUENCE</scope>
</reference>
<gene>
    <name evidence="1" type="ORF">SNAT2548_LOCUS33667</name>
</gene>
<accession>A0A812UUG4</accession>